<dbReference type="InterPro" id="IPR041588">
    <property type="entry name" value="Integrase_H2C2"/>
</dbReference>
<dbReference type="Proteomes" id="UP000887565">
    <property type="component" value="Unplaced"/>
</dbReference>
<dbReference type="AlphaFoldDB" id="A0A915HM26"/>
<dbReference type="GO" id="GO:0003964">
    <property type="term" value="F:RNA-directed DNA polymerase activity"/>
    <property type="evidence" value="ECO:0007669"/>
    <property type="project" value="UniProtKB-EC"/>
</dbReference>
<evidence type="ECO:0000259" key="2">
    <source>
        <dbReference type="Pfam" id="PF17921"/>
    </source>
</evidence>
<dbReference type="PANTHER" id="PTHR37984:SF5">
    <property type="entry name" value="PROTEIN NYNRIN-LIKE"/>
    <property type="match status" value="1"/>
</dbReference>
<reference evidence="4" key="1">
    <citation type="submission" date="2022-11" db="UniProtKB">
        <authorList>
            <consortium name="WormBaseParasite"/>
        </authorList>
    </citation>
    <scope>IDENTIFICATION</scope>
</reference>
<dbReference type="InterPro" id="IPR050951">
    <property type="entry name" value="Retrovirus_Pol_polyprotein"/>
</dbReference>
<sequence>MDDGLLYCQIEDNRQLVIPTSMVDETLHQFHSTKILNHQSSSPMLAANKAHFWWPGMEEAICKWIKSCKICQLMTTQTSLPPLLLRNQPTHPLEIIAITIVNISR</sequence>
<keyword evidence="3" id="KW-1185">Reference proteome</keyword>
<feature type="domain" description="Integrase zinc-binding" evidence="2">
    <location>
        <begin position="18"/>
        <end position="75"/>
    </location>
</feature>
<evidence type="ECO:0000313" key="3">
    <source>
        <dbReference type="Proteomes" id="UP000887565"/>
    </source>
</evidence>
<organism evidence="3 4">
    <name type="scientific">Romanomermis culicivorax</name>
    <name type="common">Nematode worm</name>
    <dbReference type="NCBI Taxonomy" id="13658"/>
    <lineage>
        <taxon>Eukaryota</taxon>
        <taxon>Metazoa</taxon>
        <taxon>Ecdysozoa</taxon>
        <taxon>Nematoda</taxon>
        <taxon>Enoplea</taxon>
        <taxon>Dorylaimia</taxon>
        <taxon>Mermithida</taxon>
        <taxon>Mermithoidea</taxon>
        <taxon>Mermithidae</taxon>
        <taxon>Romanomermis</taxon>
    </lineage>
</organism>
<dbReference type="FunFam" id="1.10.340.70:FF:000001">
    <property type="entry name" value="Retrovirus-related Pol polyprotein from transposon gypsy-like Protein"/>
    <property type="match status" value="1"/>
</dbReference>
<dbReference type="Pfam" id="PF17921">
    <property type="entry name" value="Integrase_H2C2"/>
    <property type="match status" value="1"/>
</dbReference>
<dbReference type="WBParaSite" id="nRc.2.0.1.t03018-RA">
    <property type="protein sequence ID" value="nRc.2.0.1.t03018-RA"/>
    <property type="gene ID" value="nRc.2.0.1.g03018"/>
</dbReference>
<proteinExistence type="predicted"/>
<dbReference type="PANTHER" id="PTHR37984">
    <property type="entry name" value="PROTEIN CBG26694"/>
    <property type="match status" value="1"/>
</dbReference>
<dbReference type="EC" id="2.7.7.49" evidence="1"/>
<accession>A0A915HM26</accession>
<name>A0A915HM26_ROMCU</name>
<evidence type="ECO:0000313" key="4">
    <source>
        <dbReference type="WBParaSite" id="nRc.2.0.1.t03018-RA"/>
    </source>
</evidence>
<dbReference type="Gene3D" id="1.10.340.70">
    <property type="match status" value="1"/>
</dbReference>
<evidence type="ECO:0000256" key="1">
    <source>
        <dbReference type="ARBA" id="ARBA00012493"/>
    </source>
</evidence>
<protein>
    <recommendedName>
        <fullName evidence="1">RNA-directed DNA polymerase</fullName>
        <ecNumber evidence="1">2.7.7.49</ecNumber>
    </recommendedName>
</protein>